<protein>
    <recommendedName>
        <fullName evidence="4">Reverse transcriptase domain-containing protein</fullName>
    </recommendedName>
</protein>
<comment type="caution">
    <text evidence="2">The sequence shown here is derived from an EMBL/GenBank/DDBJ whole genome shotgun (WGS) entry which is preliminary data.</text>
</comment>
<evidence type="ECO:0008006" key="4">
    <source>
        <dbReference type="Google" id="ProtNLM"/>
    </source>
</evidence>
<evidence type="ECO:0000256" key="1">
    <source>
        <dbReference type="SAM" id="MobiDB-lite"/>
    </source>
</evidence>
<keyword evidence="3" id="KW-1185">Reference proteome</keyword>
<evidence type="ECO:0000313" key="3">
    <source>
        <dbReference type="Proteomes" id="UP001151760"/>
    </source>
</evidence>
<feature type="compositionally biased region" description="Low complexity" evidence="1">
    <location>
        <begin position="85"/>
        <end position="97"/>
    </location>
</feature>
<evidence type="ECO:0000313" key="2">
    <source>
        <dbReference type="EMBL" id="GJS66000.1"/>
    </source>
</evidence>
<dbReference type="Proteomes" id="UP001151760">
    <property type="component" value="Unassembled WGS sequence"/>
</dbReference>
<organism evidence="2 3">
    <name type="scientific">Tanacetum coccineum</name>
    <dbReference type="NCBI Taxonomy" id="301880"/>
    <lineage>
        <taxon>Eukaryota</taxon>
        <taxon>Viridiplantae</taxon>
        <taxon>Streptophyta</taxon>
        <taxon>Embryophyta</taxon>
        <taxon>Tracheophyta</taxon>
        <taxon>Spermatophyta</taxon>
        <taxon>Magnoliopsida</taxon>
        <taxon>eudicotyledons</taxon>
        <taxon>Gunneridae</taxon>
        <taxon>Pentapetalae</taxon>
        <taxon>asterids</taxon>
        <taxon>campanulids</taxon>
        <taxon>Asterales</taxon>
        <taxon>Asteraceae</taxon>
        <taxon>Asteroideae</taxon>
        <taxon>Anthemideae</taxon>
        <taxon>Anthemidinae</taxon>
        <taxon>Tanacetum</taxon>
    </lineage>
</organism>
<feature type="region of interest" description="Disordered" evidence="1">
    <location>
        <begin position="78"/>
        <end position="102"/>
    </location>
</feature>
<name>A0ABQ4XKV3_9ASTR</name>
<sequence length="487" mass="56004">MMTDKYCPRGEIKKLEIELWNLNVKGESDEVEKYVGELPDTIEGSVMASNLKTMQDAIEFATELMDQKIRTFTKRQAENKRKLDNNNQAQQQPPKKQNVARAYFDRSSEKKEYAGTLPWSPATTNNQRTLTCYECRNQRHYRSDSPKISVVLLLVMDMHVRYGYSRVGRFDVFFRDQLLVFQQHQDESLYDSWTRFKDIIQKVLNHGLSIWTLIEIFLKHLDSLSRHIINLTAEGDLRKFCDIGSWYAIEDCAQYDKKCSNPTSAISDETIANPNAQIVGDDMVRVQVPRCMAWLDYNEHVDSLSTMDNEVGVISPESTTQTLPSFEEYTPPMTYPEEVEKTLGTPIEVEPLNETKLEEVGLHCNHNTPFSSREVPTFDGPEPQPLLNSPSLDASLRDVIGLEPPIKPHSLDSSRMKEIFDDDWGLESKEVSPLGEELSLFDRPYEVERGRILKAHHLESILQKQISQRMAPSYHDVIFDEKKLGSS</sequence>
<reference evidence="2" key="1">
    <citation type="journal article" date="2022" name="Int. J. Mol. Sci.">
        <title>Draft Genome of Tanacetum Coccineum: Genomic Comparison of Closely Related Tanacetum-Family Plants.</title>
        <authorList>
            <person name="Yamashiro T."/>
            <person name="Shiraishi A."/>
            <person name="Nakayama K."/>
            <person name="Satake H."/>
        </authorList>
    </citation>
    <scope>NUCLEOTIDE SEQUENCE</scope>
</reference>
<gene>
    <name evidence="2" type="ORF">Tco_0680564</name>
</gene>
<accession>A0ABQ4XKV3</accession>
<proteinExistence type="predicted"/>
<dbReference type="EMBL" id="BQNB010009618">
    <property type="protein sequence ID" value="GJS66000.1"/>
    <property type="molecule type" value="Genomic_DNA"/>
</dbReference>
<reference evidence="2" key="2">
    <citation type="submission" date="2022-01" db="EMBL/GenBank/DDBJ databases">
        <authorList>
            <person name="Yamashiro T."/>
            <person name="Shiraishi A."/>
            <person name="Satake H."/>
            <person name="Nakayama K."/>
        </authorList>
    </citation>
    <scope>NUCLEOTIDE SEQUENCE</scope>
</reference>